<evidence type="ECO:0000313" key="1">
    <source>
        <dbReference type="EMBL" id="ORY39628.1"/>
    </source>
</evidence>
<reference evidence="1 2" key="1">
    <citation type="submission" date="2016-07" db="EMBL/GenBank/DDBJ databases">
        <title>Pervasive Adenine N6-methylation of Active Genes in Fungi.</title>
        <authorList>
            <consortium name="DOE Joint Genome Institute"/>
            <person name="Mondo S.J."/>
            <person name="Dannebaum R.O."/>
            <person name="Kuo R.C."/>
            <person name="Labutti K."/>
            <person name="Haridas S."/>
            <person name="Kuo A."/>
            <person name="Salamov A."/>
            <person name="Ahrendt S.R."/>
            <person name="Lipzen A."/>
            <person name="Sullivan W."/>
            <person name="Andreopoulos W.B."/>
            <person name="Clum A."/>
            <person name="Lindquist E."/>
            <person name="Daum C."/>
            <person name="Ramamoorthy G.K."/>
            <person name="Gryganskyi A."/>
            <person name="Culley D."/>
            <person name="Magnuson J.K."/>
            <person name="James T.Y."/>
            <person name="O'Malley M.A."/>
            <person name="Stajich J.E."/>
            <person name="Spatafora J.W."/>
            <person name="Visel A."/>
            <person name="Grigoriev I.V."/>
        </authorList>
    </citation>
    <scope>NUCLEOTIDE SEQUENCE [LARGE SCALE GENOMIC DNA]</scope>
    <source>
        <strain evidence="1 2">JEL800</strain>
    </source>
</reference>
<organism evidence="1 2">
    <name type="scientific">Rhizoclosmatium globosum</name>
    <dbReference type="NCBI Taxonomy" id="329046"/>
    <lineage>
        <taxon>Eukaryota</taxon>
        <taxon>Fungi</taxon>
        <taxon>Fungi incertae sedis</taxon>
        <taxon>Chytridiomycota</taxon>
        <taxon>Chytridiomycota incertae sedis</taxon>
        <taxon>Chytridiomycetes</taxon>
        <taxon>Chytridiales</taxon>
        <taxon>Chytriomycetaceae</taxon>
        <taxon>Rhizoclosmatium</taxon>
    </lineage>
</organism>
<proteinExistence type="predicted"/>
<protein>
    <submittedName>
        <fullName evidence="1">Uncharacterized protein</fullName>
    </submittedName>
</protein>
<dbReference type="Proteomes" id="UP000193642">
    <property type="component" value="Unassembled WGS sequence"/>
</dbReference>
<comment type="caution">
    <text evidence="1">The sequence shown here is derived from an EMBL/GenBank/DDBJ whole genome shotgun (WGS) entry which is preliminary data.</text>
</comment>
<gene>
    <name evidence="1" type="ORF">BCR33DRAFT_720075</name>
</gene>
<accession>A0A1Y2BXZ7</accession>
<dbReference type="AlphaFoldDB" id="A0A1Y2BXZ7"/>
<sequence>MATTSKFSKTLHTLLLREIASTSTTPIPELLSYLQSCKQAEITLNPSAYQAVLRYFLKSTPHLEKHTLYEHLCTLATLHPNPPLNIYTPLLTSLTQRIQTLRRAQRLSRTTSDNDTDSTTSTIEALTETSWSLYNSVFTPSTSTSTSQPQLFPTSVLSNLLTIHISSQPRFLTILETLSPHTSQPLTAHIYTLLLRHASRQMKDFTAVQGFYAAYEASTVRDARVVQAMLSSCIWFRRYDVAREVLGRCKGGAGLEGTGWWWRRFGRVVKALEDGEGGDVKVERRVKRLKGRGGVGVWRRVRRRKEGEGEEGSGSGSGDVWDRLITSVGV</sequence>
<keyword evidence="2" id="KW-1185">Reference proteome</keyword>
<evidence type="ECO:0000313" key="2">
    <source>
        <dbReference type="Proteomes" id="UP000193642"/>
    </source>
</evidence>
<name>A0A1Y2BXZ7_9FUNG</name>
<dbReference type="EMBL" id="MCGO01000039">
    <property type="protein sequence ID" value="ORY39628.1"/>
    <property type="molecule type" value="Genomic_DNA"/>
</dbReference>